<evidence type="ECO:0000256" key="1">
    <source>
        <dbReference type="SAM" id="Coils"/>
    </source>
</evidence>
<evidence type="ECO:0000313" key="3">
    <source>
        <dbReference type="Proteomes" id="UP001168821"/>
    </source>
</evidence>
<reference evidence="2" key="1">
    <citation type="journal article" date="2023" name="G3 (Bethesda)">
        <title>Whole genome assemblies of Zophobas morio and Tenebrio molitor.</title>
        <authorList>
            <person name="Kaur S."/>
            <person name="Stinson S.A."/>
            <person name="diCenzo G.C."/>
        </authorList>
    </citation>
    <scope>NUCLEOTIDE SEQUENCE</scope>
    <source>
        <strain evidence="2">QUZm001</strain>
    </source>
</reference>
<dbReference type="Proteomes" id="UP001168821">
    <property type="component" value="Unassembled WGS sequence"/>
</dbReference>
<proteinExistence type="predicted"/>
<comment type="caution">
    <text evidence="2">The sequence shown here is derived from an EMBL/GenBank/DDBJ whole genome shotgun (WGS) entry which is preliminary data.</text>
</comment>
<organism evidence="2 3">
    <name type="scientific">Zophobas morio</name>
    <dbReference type="NCBI Taxonomy" id="2755281"/>
    <lineage>
        <taxon>Eukaryota</taxon>
        <taxon>Metazoa</taxon>
        <taxon>Ecdysozoa</taxon>
        <taxon>Arthropoda</taxon>
        <taxon>Hexapoda</taxon>
        <taxon>Insecta</taxon>
        <taxon>Pterygota</taxon>
        <taxon>Neoptera</taxon>
        <taxon>Endopterygota</taxon>
        <taxon>Coleoptera</taxon>
        <taxon>Polyphaga</taxon>
        <taxon>Cucujiformia</taxon>
        <taxon>Tenebrionidae</taxon>
        <taxon>Zophobas</taxon>
    </lineage>
</organism>
<gene>
    <name evidence="2" type="ORF">Zmor_011521</name>
</gene>
<evidence type="ECO:0000313" key="2">
    <source>
        <dbReference type="EMBL" id="KAJ3659858.1"/>
    </source>
</evidence>
<feature type="coiled-coil region" evidence="1">
    <location>
        <begin position="413"/>
        <end position="447"/>
    </location>
</feature>
<accession>A0AA38ML86</accession>
<dbReference type="AlphaFoldDB" id="A0AA38ML86"/>
<protein>
    <submittedName>
        <fullName evidence="2">Uncharacterized protein</fullName>
    </submittedName>
</protein>
<keyword evidence="3" id="KW-1185">Reference proteome</keyword>
<keyword evidence="1" id="KW-0175">Coiled coil</keyword>
<sequence length="902" mass="105222">MDRSVKETIMKLVKRLAEEEGKIDLYLKKQIETAIRAYNMMNLKMKSSREQKDCYILLEEARKKLQNLKTVNHELSPAMISDREINMMQQYLLELENTMAKTRTEKYAEVFVRAITYAKYLERLNALHDKEPGHLSTLFVKLFVHAPYTKISESLEEISAKIYHVRFDLDRCDFDNKKIHLQEIKEKMVKIMDAIGTLERRSAQILYEIEEKIVEEDPDLALDKLSDEINNHWTSLPDLPQSKSALKIIKEKMSHLEQRFDKIPARNDAARQKKKHLKEKIVFISENLSQMDKDVGILLRAESQISEILESNEDPVNKTNDSESLLKNVRRVNSINKAVKRNTNQIANRISLCITVEKMNYLRQKLAVIEEYKNYGRQFAFPKGMKIYDVRKKEIESLSDNFDCLDKDNQMFKARLDVIYARIQEAIRELEKKANENDKTISKLIELNRIQQEISDGLGQPKSLSVFNDIRDRIQNVDDFSFRVIGKKRKILQQLHHLEMEVYKKYFPEIAPEIQENLRNYEVLTQYLSSLNRDKNSLTSQEITTKRAAIEELIKTKVKAPHCEVLQILFRTFFNQMQRLLQKRDELDSLMTEINNINNDFTELSKFKPSSTEKIKNMNALEKRVGLLKFNASRSDLLTILFQFKDQIKTERAIIKIHDSVSIFVEQLSTSIKSLSSSDLSNTAVVAAVTEVLILKESVEDLPEGNAQLDNQKKIILQQLYSLLYGVDQHLAKFAFKQRNLKPFIDEENYCSTFEFADVSNKGSVEFVHKIYSYANTLESKIECFLGEKNSIDFYIIHENLVRFSEELFQVTSNDKDVVSEVLKVKWGVELVLEEREKLSLCLPNFLRKIIVFFAVEDHCRCQLWIMDFNNRFKVLLNGLTSTDINLLQDLVSGSIISLTNR</sequence>
<dbReference type="EMBL" id="JALNTZ010000003">
    <property type="protein sequence ID" value="KAJ3659858.1"/>
    <property type="molecule type" value="Genomic_DNA"/>
</dbReference>
<name>A0AA38ML86_9CUCU</name>